<dbReference type="Proteomes" id="UP000276133">
    <property type="component" value="Unassembled WGS sequence"/>
</dbReference>
<gene>
    <name evidence="1" type="ORF">BpHYR1_018964</name>
</gene>
<dbReference type="EMBL" id="REGN01005631">
    <property type="protein sequence ID" value="RNA12704.1"/>
    <property type="molecule type" value="Genomic_DNA"/>
</dbReference>
<accession>A0A3M7QNQ7</accession>
<organism evidence="1 2">
    <name type="scientific">Brachionus plicatilis</name>
    <name type="common">Marine rotifer</name>
    <name type="synonym">Brachionus muelleri</name>
    <dbReference type="NCBI Taxonomy" id="10195"/>
    <lineage>
        <taxon>Eukaryota</taxon>
        <taxon>Metazoa</taxon>
        <taxon>Spiralia</taxon>
        <taxon>Gnathifera</taxon>
        <taxon>Rotifera</taxon>
        <taxon>Eurotatoria</taxon>
        <taxon>Monogononta</taxon>
        <taxon>Pseudotrocha</taxon>
        <taxon>Ploima</taxon>
        <taxon>Brachionidae</taxon>
        <taxon>Brachionus</taxon>
    </lineage>
</organism>
<sequence>MQLTQCLCIQFQVKLTSQLVREKDLSVKKRVERIREAQLEYNENRFSERLTDETNKRVKVRQGNSRGVYWQSSYGV</sequence>
<name>A0A3M7QNQ7_BRAPC</name>
<protein>
    <submittedName>
        <fullName evidence="1">Uncharacterized protein</fullName>
    </submittedName>
</protein>
<dbReference type="AlphaFoldDB" id="A0A3M7QNQ7"/>
<evidence type="ECO:0000313" key="2">
    <source>
        <dbReference type="Proteomes" id="UP000276133"/>
    </source>
</evidence>
<evidence type="ECO:0000313" key="1">
    <source>
        <dbReference type="EMBL" id="RNA12704.1"/>
    </source>
</evidence>
<reference evidence="1 2" key="1">
    <citation type="journal article" date="2018" name="Sci. Rep.">
        <title>Genomic signatures of local adaptation to the degree of environmental predictability in rotifers.</title>
        <authorList>
            <person name="Franch-Gras L."/>
            <person name="Hahn C."/>
            <person name="Garcia-Roger E.M."/>
            <person name="Carmona M.J."/>
            <person name="Serra M."/>
            <person name="Gomez A."/>
        </authorList>
    </citation>
    <scope>NUCLEOTIDE SEQUENCE [LARGE SCALE GENOMIC DNA]</scope>
    <source>
        <strain evidence="1">HYR1</strain>
    </source>
</reference>
<comment type="caution">
    <text evidence="1">The sequence shown here is derived from an EMBL/GenBank/DDBJ whole genome shotgun (WGS) entry which is preliminary data.</text>
</comment>
<proteinExistence type="predicted"/>
<keyword evidence="2" id="KW-1185">Reference proteome</keyword>